<dbReference type="AlphaFoldDB" id="A0A812YQ54"/>
<name>A0A812YQ54_SYMPI</name>
<feature type="non-terminal residue" evidence="1">
    <location>
        <position position="111"/>
    </location>
</feature>
<evidence type="ECO:0000313" key="2">
    <source>
        <dbReference type="Proteomes" id="UP000649617"/>
    </source>
</evidence>
<dbReference type="OrthoDB" id="419824at2759"/>
<keyword evidence="2" id="KW-1185">Reference proteome</keyword>
<gene>
    <name evidence="1" type="ORF">SPIL2461_LOCUS23292</name>
</gene>
<organism evidence="1 2">
    <name type="scientific">Symbiodinium pilosum</name>
    <name type="common">Dinoflagellate</name>
    <dbReference type="NCBI Taxonomy" id="2952"/>
    <lineage>
        <taxon>Eukaryota</taxon>
        <taxon>Sar</taxon>
        <taxon>Alveolata</taxon>
        <taxon>Dinophyceae</taxon>
        <taxon>Suessiales</taxon>
        <taxon>Symbiodiniaceae</taxon>
        <taxon>Symbiodinium</taxon>
    </lineage>
</organism>
<comment type="caution">
    <text evidence="1">The sequence shown here is derived from an EMBL/GenBank/DDBJ whole genome shotgun (WGS) entry which is preliminary data.</text>
</comment>
<evidence type="ECO:0000313" key="1">
    <source>
        <dbReference type="EMBL" id="CAE7782708.1"/>
    </source>
</evidence>
<accession>A0A812YQ54</accession>
<sequence>EKLRKLLLQHGSFDKVEVVVKQWAETKRKQKQQGGYVTKQWLIDNRSYDKTMADNAFLWAKARGLHRISEITGAEEADIPYDDSWVNSQTTGQRIEFENGAQMEVSCFLNP</sequence>
<reference evidence="1" key="1">
    <citation type="submission" date="2021-02" db="EMBL/GenBank/DDBJ databases">
        <authorList>
            <person name="Dougan E. K."/>
            <person name="Rhodes N."/>
            <person name="Thang M."/>
            <person name="Chan C."/>
        </authorList>
    </citation>
    <scope>NUCLEOTIDE SEQUENCE</scope>
</reference>
<protein>
    <submittedName>
        <fullName evidence="1">Uncharacterized protein</fullName>
    </submittedName>
</protein>
<proteinExistence type="predicted"/>
<dbReference type="EMBL" id="CAJNIZ010048115">
    <property type="protein sequence ID" value="CAE7782708.1"/>
    <property type="molecule type" value="Genomic_DNA"/>
</dbReference>
<dbReference type="Proteomes" id="UP000649617">
    <property type="component" value="Unassembled WGS sequence"/>
</dbReference>